<keyword evidence="3" id="KW-1185">Reference proteome</keyword>
<feature type="transmembrane region" description="Helical" evidence="1">
    <location>
        <begin position="77"/>
        <end position="95"/>
    </location>
</feature>
<name>A0A8J2SDW2_9STRA</name>
<dbReference type="EMBL" id="CAKKNE010000002">
    <property type="protein sequence ID" value="CAH0368646.1"/>
    <property type="molecule type" value="Genomic_DNA"/>
</dbReference>
<gene>
    <name evidence="2" type="ORF">PECAL_2P17180</name>
</gene>
<reference evidence="2" key="1">
    <citation type="submission" date="2021-11" db="EMBL/GenBank/DDBJ databases">
        <authorList>
            <consortium name="Genoscope - CEA"/>
            <person name="William W."/>
        </authorList>
    </citation>
    <scope>NUCLEOTIDE SEQUENCE</scope>
</reference>
<feature type="transmembrane region" description="Helical" evidence="1">
    <location>
        <begin position="46"/>
        <end position="65"/>
    </location>
</feature>
<evidence type="ECO:0000256" key="1">
    <source>
        <dbReference type="SAM" id="Phobius"/>
    </source>
</evidence>
<dbReference type="Proteomes" id="UP000789595">
    <property type="component" value="Unassembled WGS sequence"/>
</dbReference>
<feature type="transmembrane region" description="Helical" evidence="1">
    <location>
        <begin position="111"/>
        <end position="128"/>
    </location>
</feature>
<feature type="transmembrane region" description="Helical" evidence="1">
    <location>
        <begin position="148"/>
        <end position="169"/>
    </location>
</feature>
<organism evidence="2 3">
    <name type="scientific">Pelagomonas calceolata</name>
    <dbReference type="NCBI Taxonomy" id="35677"/>
    <lineage>
        <taxon>Eukaryota</taxon>
        <taxon>Sar</taxon>
        <taxon>Stramenopiles</taxon>
        <taxon>Ochrophyta</taxon>
        <taxon>Pelagophyceae</taxon>
        <taxon>Pelagomonadales</taxon>
        <taxon>Pelagomonadaceae</taxon>
        <taxon>Pelagomonas</taxon>
    </lineage>
</organism>
<keyword evidence="1" id="KW-1133">Transmembrane helix</keyword>
<comment type="caution">
    <text evidence="2">The sequence shown here is derived from an EMBL/GenBank/DDBJ whole genome shotgun (WGS) entry which is preliminary data.</text>
</comment>
<keyword evidence="1" id="KW-0472">Membrane</keyword>
<evidence type="ECO:0000313" key="2">
    <source>
        <dbReference type="EMBL" id="CAH0368646.1"/>
    </source>
</evidence>
<proteinExistence type="predicted"/>
<accession>A0A8J2SDW2</accession>
<dbReference type="AlphaFoldDB" id="A0A8J2SDW2"/>
<protein>
    <submittedName>
        <fullName evidence="2">Uncharacterized protein</fullName>
    </submittedName>
</protein>
<evidence type="ECO:0000313" key="3">
    <source>
        <dbReference type="Proteomes" id="UP000789595"/>
    </source>
</evidence>
<sequence length="190" mass="20188">MEGQRITLDPTAHTSFAERLAAAERARAGRGAAPDDEGERKGATTLFLYGALLVACAAVAGQTEFDEALERVAADAVLKLAHGGGVAIVCAFSLHRSETRPGRRRGVQSNAAKYLLCALGANFAWRAYRLRGAAPLDEEGEVPEAAQALAAVILLLGLVGLLASCFEGAGQQRDRRRRAIAEYSRRAKVE</sequence>
<keyword evidence="1" id="KW-0812">Transmembrane</keyword>